<evidence type="ECO:0000256" key="1">
    <source>
        <dbReference type="SAM" id="MobiDB-lite"/>
    </source>
</evidence>
<accession>A0A372ZMR7</accession>
<protein>
    <submittedName>
        <fullName evidence="2">Uncharacterized protein</fullName>
    </submittedName>
</protein>
<evidence type="ECO:0000313" key="3">
    <source>
        <dbReference type="Proteomes" id="UP000263377"/>
    </source>
</evidence>
<gene>
    <name evidence="2" type="ORF">DR950_04390</name>
</gene>
<name>A0A372ZMR7_9ACTN</name>
<dbReference type="EMBL" id="QVIG01000001">
    <property type="protein sequence ID" value="RGD57133.1"/>
    <property type="molecule type" value="Genomic_DNA"/>
</dbReference>
<dbReference type="AlphaFoldDB" id="A0A372ZMR7"/>
<reference evidence="2 3" key="1">
    <citation type="submission" date="2018-08" db="EMBL/GenBank/DDBJ databases">
        <title>Diversity &amp; Physiological Properties of Lignin-Decomposing Actinobacteria from Soil.</title>
        <authorList>
            <person name="Roh S.G."/>
            <person name="Kim S.B."/>
        </authorList>
    </citation>
    <scope>NUCLEOTIDE SEQUENCE [LARGE SCALE GENOMIC DNA]</scope>
    <source>
        <strain evidence="2 3">MMS17-GH009</strain>
    </source>
</reference>
<organism evidence="2 3">
    <name type="scientific">Kitasatospora xanthocidica</name>
    <dbReference type="NCBI Taxonomy" id="83382"/>
    <lineage>
        <taxon>Bacteria</taxon>
        <taxon>Bacillati</taxon>
        <taxon>Actinomycetota</taxon>
        <taxon>Actinomycetes</taxon>
        <taxon>Kitasatosporales</taxon>
        <taxon>Streptomycetaceae</taxon>
        <taxon>Kitasatospora</taxon>
    </lineage>
</organism>
<sequence>MPPGGSGRAAWAGGASGHRLAVSAWAGSCGAFIRAVGHPQDGDRAEADDGGGEEQEKGKGEIDQESHGASVLS</sequence>
<dbReference type="Proteomes" id="UP000263377">
    <property type="component" value="Unassembled WGS sequence"/>
</dbReference>
<feature type="compositionally biased region" description="Basic and acidic residues" evidence="1">
    <location>
        <begin position="54"/>
        <end position="66"/>
    </location>
</feature>
<comment type="caution">
    <text evidence="2">The sequence shown here is derived from an EMBL/GenBank/DDBJ whole genome shotgun (WGS) entry which is preliminary data.</text>
</comment>
<proteinExistence type="predicted"/>
<evidence type="ECO:0000313" key="2">
    <source>
        <dbReference type="EMBL" id="RGD57133.1"/>
    </source>
</evidence>
<feature type="region of interest" description="Disordered" evidence="1">
    <location>
        <begin position="35"/>
        <end position="73"/>
    </location>
</feature>
<keyword evidence="3" id="KW-1185">Reference proteome</keyword>